<dbReference type="GO" id="GO:0098796">
    <property type="term" value="C:membrane protein complex"/>
    <property type="evidence" value="ECO:0007669"/>
    <property type="project" value="UniProtKB-ARBA"/>
</dbReference>
<sequence>MKALLAPPDPTGLKVIATNVVKHYGESDPSRPPVIRGLSLSITEGEWVALMGDSGSGKSTLLNLLAGIDTPNGGEISIGGESMIAKSEKERTLFRRKHMGFVFQFFNLFPTLSVLENVLLPARLLHFDKKQAKQQALSLLGEVGLFGKDHRFPSQLSGGEQQRVAIVRALIHRPRLILADEPTGSLDHDTGEGILALLKKLHQRDRPTIIMTTHSLDASLHAQRTIRIRDGQILPENQEFSH</sequence>
<keyword evidence="2" id="KW-0547">Nucleotide-binding</keyword>
<dbReference type="InterPro" id="IPR015854">
    <property type="entry name" value="ABC_transpr_LolD-like"/>
</dbReference>
<dbReference type="InterPro" id="IPR003593">
    <property type="entry name" value="AAA+_ATPase"/>
</dbReference>
<accession>I0INB9</accession>
<dbReference type="Proteomes" id="UP000007382">
    <property type="component" value="Chromosome"/>
</dbReference>
<keyword evidence="7" id="KW-1185">Reference proteome</keyword>
<feature type="domain" description="ABC transporter" evidence="5">
    <location>
        <begin position="15"/>
        <end position="241"/>
    </location>
</feature>
<dbReference type="InterPro" id="IPR003439">
    <property type="entry name" value="ABC_transporter-like_ATP-bd"/>
</dbReference>
<evidence type="ECO:0000313" key="6">
    <source>
        <dbReference type="EMBL" id="BAM06768.1"/>
    </source>
</evidence>
<dbReference type="GO" id="GO:0005886">
    <property type="term" value="C:plasma membrane"/>
    <property type="evidence" value="ECO:0007669"/>
    <property type="project" value="TreeGrafter"/>
</dbReference>
<dbReference type="RefSeq" id="WP_014449258.1">
    <property type="nucleotide sequence ID" value="NC_017094.1"/>
</dbReference>
<evidence type="ECO:0000259" key="5">
    <source>
        <dbReference type="PROSITE" id="PS50893"/>
    </source>
</evidence>
<dbReference type="SMART" id="SM00382">
    <property type="entry name" value="AAA"/>
    <property type="match status" value="1"/>
</dbReference>
<evidence type="ECO:0000256" key="1">
    <source>
        <dbReference type="ARBA" id="ARBA00022448"/>
    </source>
</evidence>
<organism evidence="6 7">
    <name type="scientific">Leptospirillum ferrooxidans (strain C2-3)</name>
    <dbReference type="NCBI Taxonomy" id="1162668"/>
    <lineage>
        <taxon>Bacteria</taxon>
        <taxon>Pseudomonadati</taxon>
        <taxon>Nitrospirota</taxon>
        <taxon>Nitrospiria</taxon>
        <taxon>Nitrospirales</taxon>
        <taxon>Nitrospiraceae</taxon>
        <taxon>Leptospirillum</taxon>
    </lineage>
</organism>
<dbReference type="Pfam" id="PF00005">
    <property type="entry name" value="ABC_tran"/>
    <property type="match status" value="1"/>
</dbReference>
<dbReference type="eggNOG" id="COG1136">
    <property type="taxonomic scope" value="Bacteria"/>
</dbReference>
<dbReference type="AlphaFoldDB" id="I0INB9"/>
<evidence type="ECO:0000256" key="4">
    <source>
        <dbReference type="ARBA" id="ARBA00038388"/>
    </source>
</evidence>
<comment type="similarity">
    <text evidence="4">Belongs to the ABC transporter superfamily. Macrolide exporter (TC 3.A.1.122) family.</text>
</comment>
<dbReference type="FunFam" id="3.40.50.300:FF:000032">
    <property type="entry name" value="Export ABC transporter ATP-binding protein"/>
    <property type="match status" value="1"/>
</dbReference>
<dbReference type="GO" id="GO:0016887">
    <property type="term" value="F:ATP hydrolysis activity"/>
    <property type="evidence" value="ECO:0007669"/>
    <property type="project" value="InterPro"/>
</dbReference>
<keyword evidence="1" id="KW-0813">Transport</keyword>
<dbReference type="InterPro" id="IPR027417">
    <property type="entry name" value="P-loop_NTPase"/>
</dbReference>
<dbReference type="STRING" id="1162668.LFE_1075"/>
<dbReference type="HOGENOM" id="CLU_000604_1_22_0"/>
<reference evidence="6 7" key="1">
    <citation type="journal article" date="2012" name="J. Bacteriol.">
        <title>Complete Genome Sequence of Leptospirillum ferrooxidans Strain C2-3, Isolated from a Fresh Volcanic Ash Deposit on the Island of Miyake, Japan.</title>
        <authorList>
            <person name="Fujimura R."/>
            <person name="Sato Y."/>
            <person name="Nishizawa T."/>
            <person name="Oshima K."/>
            <person name="Kim S.-W."/>
            <person name="Hattori M."/>
            <person name="Kamijo T."/>
            <person name="Ohta H."/>
        </authorList>
    </citation>
    <scope>NUCLEOTIDE SEQUENCE [LARGE SCALE GENOMIC DNA]</scope>
    <source>
        <strain evidence="6 7">C2-3</strain>
    </source>
</reference>
<dbReference type="InterPro" id="IPR017871">
    <property type="entry name" value="ABC_transporter-like_CS"/>
</dbReference>
<dbReference type="CDD" id="cd03255">
    <property type="entry name" value="ABC_MJ0796_LolCDE_FtsE"/>
    <property type="match status" value="1"/>
</dbReference>
<reference evidence="7" key="2">
    <citation type="submission" date="2012-03" db="EMBL/GenBank/DDBJ databases">
        <title>The complete genome sequence of the pioneer microbe on fresh volcanic deposit, Leptospirillum ferrooxidans strain C2-3.</title>
        <authorList>
            <person name="Fujimura R."/>
            <person name="Sato Y."/>
            <person name="Nishizawa T."/>
            <person name="Nanba K."/>
            <person name="Oshima K."/>
            <person name="Hattori M."/>
            <person name="Kamijo T."/>
            <person name="Ohta H."/>
        </authorList>
    </citation>
    <scope>NUCLEOTIDE SEQUENCE [LARGE SCALE GENOMIC DNA]</scope>
    <source>
        <strain evidence="7">C2-3</strain>
    </source>
</reference>
<name>I0INB9_LEPFC</name>
<dbReference type="PANTHER" id="PTHR24220:SF685">
    <property type="entry name" value="ABC TRANSPORTER RELATED"/>
    <property type="match status" value="1"/>
</dbReference>
<dbReference type="PATRIC" id="fig|1162668.3.peg.1245"/>
<protein>
    <submittedName>
        <fullName evidence="6">Putative ABC transporter, ATP-binding protein</fullName>
    </submittedName>
</protein>
<proteinExistence type="inferred from homology"/>
<dbReference type="EMBL" id="AP012342">
    <property type="protein sequence ID" value="BAM06768.1"/>
    <property type="molecule type" value="Genomic_DNA"/>
</dbReference>
<dbReference type="PANTHER" id="PTHR24220">
    <property type="entry name" value="IMPORT ATP-BINDING PROTEIN"/>
    <property type="match status" value="1"/>
</dbReference>
<evidence type="ECO:0000256" key="3">
    <source>
        <dbReference type="ARBA" id="ARBA00022840"/>
    </source>
</evidence>
<dbReference type="KEGG" id="lfc:LFE_1075"/>
<dbReference type="SUPFAM" id="SSF52540">
    <property type="entry name" value="P-loop containing nucleoside triphosphate hydrolases"/>
    <property type="match status" value="1"/>
</dbReference>
<gene>
    <name evidence="6" type="ordered locus">LFE_1075</name>
</gene>
<dbReference type="PROSITE" id="PS00211">
    <property type="entry name" value="ABC_TRANSPORTER_1"/>
    <property type="match status" value="1"/>
</dbReference>
<evidence type="ECO:0000313" key="7">
    <source>
        <dbReference type="Proteomes" id="UP000007382"/>
    </source>
</evidence>
<dbReference type="GO" id="GO:0005524">
    <property type="term" value="F:ATP binding"/>
    <property type="evidence" value="ECO:0007669"/>
    <property type="project" value="UniProtKB-KW"/>
</dbReference>
<keyword evidence="3 6" id="KW-0067">ATP-binding</keyword>
<dbReference type="PROSITE" id="PS50893">
    <property type="entry name" value="ABC_TRANSPORTER_2"/>
    <property type="match status" value="1"/>
</dbReference>
<dbReference type="InterPro" id="IPR017911">
    <property type="entry name" value="MacB-like_ATP-bd"/>
</dbReference>
<evidence type="ECO:0000256" key="2">
    <source>
        <dbReference type="ARBA" id="ARBA00022741"/>
    </source>
</evidence>
<dbReference type="OrthoDB" id="9804270at2"/>
<dbReference type="Gene3D" id="3.40.50.300">
    <property type="entry name" value="P-loop containing nucleotide triphosphate hydrolases"/>
    <property type="match status" value="1"/>
</dbReference>
<dbReference type="GO" id="GO:0022857">
    <property type="term" value="F:transmembrane transporter activity"/>
    <property type="evidence" value="ECO:0007669"/>
    <property type="project" value="TreeGrafter"/>
</dbReference>